<organism evidence="2 3">
    <name type="scientific">Armillaria ostoyae</name>
    <name type="common">Armillaria root rot fungus</name>
    <dbReference type="NCBI Taxonomy" id="47428"/>
    <lineage>
        <taxon>Eukaryota</taxon>
        <taxon>Fungi</taxon>
        <taxon>Dikarya</taxon>
        <taxon>Basidiomycota</taxon>
        <taxon>Agaricomycotina</taxon>
        <taxon>Agaricomycetes</taxon>
        <taxon>Agaricomycetidae</taxon>
        <taxon>Agaricales</taxon>
        <taxon>Marasmiineae</taxon>
        <taxon>Physalacriaceae</taxon>
        <taxon>Armillaria</taxon>
    </lineage>
</organism>
<feature type="region of interest" description="Disordered" evidence="1">
    <location>
        <begin position="241"/>
        <end position="378"/>
    </location>
</feature>
<feature type="compositionally biased region" description="Pro residues" evidence="1">
    <location>
        <begin position="103"/>
        <end position="112"/>
    </location>
</feature>
<feature type="compositionally biased region" description="Low complexity" evidence="1">
    <location>
        <begin position="349"/>
        <end position="378"/>
    </location>
</feature>
<protein>
    <submittedName>
        <fullName evidence="2">Uncharacterized protein</fullName>
    </submittedName>
</protein>
<evidence type="ECO:0000313" key="3">
    <source>
        <dbReference type="Proteomes" id="UP000219338"/>
    </source>
</evidence>
<name>A0A284S9U3_ARMOS</name>
<keyword evidence="3" id="KW-1185">Reference proteome</keyword>
<evidence type="ECO:0000256" key="1">
    <source>
        <dbReference type="SAM" id="MobiDB-lite"/>
    </source>
</evidence>
<sequence>MSSRCKRGCLKSPVGSPGLDVGHSRKCVAFCDAGSEEVHIADEWDRTPSEPARSLSYQDMLELKAIQRTLPRANQLPDMYTGKPASQFLSKVPIGLLPLLPTSSPPPRPPASPAYTRQQPSEERTSYFPQSSPPPNNKAKKFAFLPLLETPPSRSPPTPPPTVNTGHAPFFHVPSPNRNNPSSARKASKLEAVASPGLPLPSPLFLDSPHASSSRSAPNILGSAKPIRRRNVMYINGQEIDLDEEEDEQPQTTPAEETIRPELVTCSFRSRRSRSISEAPLKQKPSPPIPIVAPIPTPQKAPSPSSSPISLSPIKIHSSSPVQSRSSVRSPPAANAFAPIKVVRATRDNTNPSNLVSLSSSWRRSPSPRTSPVLVPLA</sequence>
<feature type="compositionally biased region" description="Low complexity" evidence="1">
    <location>
        <begin position="302"/>
        <end position="332"/>
    </location>
</feature>
<reference evidence="3" key="1">
    <citation type="journal article" date="2017" name="Nat. Ecol. Evol.">
        <title>Genome expansion and lineage-specific genetic innovations in the forest pathogenic fungi Armillaria.</title>
        <authorList>
            <person name="Sipos G."/>
            <person name="Prasanna A.N."/>
            <person name="Walter M.C."/>
            <person name="O'Connor E."/>
            <person name="Balint B."/>
            <person name="Krizsan K."/>
            <person name="Kiss B."/>
            <person name="Hess J."/>
            <person name="Varga T."/>
            <person name="Slot J."/>
            <person name="Riley R."/>
            <person name="Boka B."/>
            <person name="Rigling D."/>
            <person name="Barry K."/>
            <person name="Lee J."/>
            <person name="Mihaltcheva S."/>
            <person name="LaButti K."/>
            <person name="Lipzen A."/>
            <person name="Waldron R."/>
            <person name="Moloney N.M."/>
            <person name="Sperisen C."/>
            <person name="Kredics L."/>
            <person name="Vagvoelgyi C."/>
            <person name="Patrignani A."/>
            <person name="Fitzpatrick D."/>
            <person name="Nagy I."/>
            <person name="Doyle S."/>
            <person name="Anderson J.B."/>
            <person name="Grigoriev I.V."/>
            <person name="Gueldener U."/>
            <person name="Muensterkoetter M."/>
            <person name="Nagy L.G."/>
        </authorList>
    </citation>
    <scope>NUCLEOTIDE SEQUENCE [LARGE SCALE GENOMIC DNA]</scope>
    <source>
        <strain evidence="3">C18/9</strain>
    </source>
</reference>
<evidence type="ECO:0000313" key="2">
    <source>
        <dbReference type="EMBL" id="SJL17780.1"/>
    </source>
</evidence>
<accession>A0A284S9U3</accession>
<dbReference type="EMBL" id="FUEG01000048">
    <property type="protein sequence ID" value="SJL17780.1"/>
    <property type="molecule type" value="Genomic_DNA"/>
</dbReference>
<dbReference type="OrthoDB" id="2802795at2759"/>
<feature type="region of interest" description="Disordered" evidence="1">
    <location>
        <begin position="99"/>
        <end position="222"/>
    </location>
</feature>
<dbReference type="Proteomes" id="UP000219338">
    <property type="component" value="Unassembled WGS sequence"/>
</dbReference>
<dbReference type="AlphaFoldDB" id="A0A284S9U3"/>
<feature type="compositionally biased region" description="Pro residues" evidence="1">
    <location>
        <begin position="153"/>
        <end position="162"/>
    </location>
</feature>
<feature type="compositionally biased region" description="Polar residues" evidence="1">
    <location>
        <begin position="176"/>
        <end position="185"/>
    </location>
</feature>
<proteinExistence type="predicted"/>
<feature type="compositionally biased region" description="Pro residues" evidence="1">
    <location>
        <begin position="285"/>
        <end position="301"/>
    </location>
</feature>
<dbReference type="STRING" id="47428.A0A284S9U3"/>
<gene>
    <name evidence="2" type="ORF">ARMOST_21342</name>
</gene>